<gene>
    <name evidence="2" type="ORF">FPZ08_10625</name>
</gene>
<proteinExistence type="predicted"/>
<evidence type="ECO:0000313" key="3">
    <source>
        <dbReference type="Proteomes" id="UP000315364"/>
    </source>
</evidence>
<protein>
    <submittedName>
        <fullName evidence="2">Antibiotic biosynthesis monooxygenase</fullName>
    </submittedName>
</protein>
<dbReference type="SUPFAM" id="SSF54909">
    <property type="entry name" value="Dimeric alpha+beta barrel"/>
    <property type="match status" value="1"/>
</dbReference>
<dbReference type="KEGG" id="dea:FPZ08_10625"/>
<organism evidence="2 3">
    <name type="scientific">Devosia ginsengisoli</name>
    <dbReference type="NCBI Taxonomy" id="400770"/>
    <lineage>
        <taxon>Bacteria</taxon>
        <taxon>Pseudomonadati</taxon>
        <taxon>Pseudomonadota</taxon>
        <taxon>Alphaproteobacteria</taxon>
        <taxon>Hyphomicrobiales</taxon>
        <taxon>Devosiaceae</taxon>
        <taxon>Devosia</taxon>
    </lineage>
</organism>
<keyword evidence="2" id="KW-0560">Oxidoreductase</keyword>
<dbReference type="InterPro" id="IPR007138">
    <property type="entry name" value="ABM_dom"/>
</dbReference>
<name>A0A5B8LUN0_9HYPH</name>
<dbReference type="Gene3D" id="3.30.70.100">
    <property type="match status" value="1"/>
</dbReference>
<reference evidence="2 3" key="1">
    <citation type="submission" date="2019-07" db="EMBL/GenBank/DDBJ databases">
        <title>Full genome sequence of Devosia sp. Gsoil 520.</title>
        <authorList>
            <person name="Im W.-T."/>
        </authorList>
    </citation>
    <scope>NUCLEOTIDE SEQUENCE [LARGE SCALE GENOMIC DNA]</scope>
    <source>
        <strain evidence="2 3">Gsoil 520</strain>
    </source>
</reference>
<dbReference type="RefSeq" id="WP_146289995.1">
    <property type="nucleotide sequence ID" value="NZ_CP042304.1"/>
</dbReference>
<dbReference type="PROSITE" id="PS51725">
    <property type="entry name" value="ABM"/>
    <property type="match status" value="1"/>
</dbReference>
<evidence type="ECO:0000259" key="1">
    <source>
        <dbReference type="PROSITE" id="PS51725"/>
    </source>
</evidence>
<dbReference type="GO" id="GO:0004497">
    <property type="term" value="F:monooxygenase activity"/>
    <property type="evidence" value="ECO:0007669"/>
    <property type="project" value="UniProtKB-KW"/>
</dbReference>
<dbReference type="Pfam" id="PF03992">
    <property type="entry name" value="ABM"/>
    <property type="match status" value="1"/>
</dbReference>
<evidence type="ECO:0000313" key="2">
    <source>
        <dbReference type="EMBL" id="QDZ11172.1"/>
    </source>
</evidence>
<feature type="domain" description="ABM" evidence="1">
    <location>
        <begin position="2"/>
        <end position="95"/>
    </location>
</feature>
<dbReference type="EMBL" id="CP042304">
    <property type="protein sequence ID" value="QDZ11172.1"/>
    <property type="molecule type" value="Genomic_DNA"/>
</dbReference>
<keyword evidence="3" id="KW-1185">Reference proteome</keyword>
<dbReference type="OrthoDB" id="287932at2"/>
<dbReference type="Proteomes" id="UP000315364">
    <property type="component" value="Chromosome"/>
</dbReference>
<dbReference type="AlphaFoldDB" id="A0A5B8LUN0"/>
<dbReference type="InterPro" id="IPR011008">
    <property type="entry name" value="Dimeric_a/b-barrel"/>
</dbReference>
<sequence>MIIIAGYSRYKDGIERDAAVAAFADMVGRARQADGCVDMAISADALDPERSNLFECWRDKAAWDAWRKVAKAPRLKVRATENQVNLYQSDKAERL</sequence>
<keyword evidence="2" id="KW-0503">Monooxygenase</keyword>
<accession>A0A5B8LUN0</accession>